<feature type="region of interest" description="Disordered" evidence="1">
    <location>
        <begin position="99"/>
        <end position="132"/>
    </location>
</feature>
<reference evidence="2" key="1">
    <citation type="submission" date="2020-10" db="EMBL/GenBank/DDBJ databases">
        <authorList>
            <person name="Sedaghatjoo S."/>
        </authorList>
    </citation>
    <scope>NUCLEOTIDE SEQUENCE</scope>
    <source>
        <strain evidence="2">AZH3</strain>
    </source>
</reference>
<evidence type="ECO:0008006" key="4">
    <source>
        <dbReference type="Google" id="ProtNLM"/>
    </source>
</evidence>
<evidence type="ECO:0000313" key="3">
    <source>
        <dbReference type="Proteomes" id="UP000836402"/>
    </source>
</evidence>
<feature type="compositionally biased region" description="Polar residues" evidence="1">
    <location>
        <begin position="286"/>
        <end position="298"/>
    </location>
</feature>
<feature type="region of interest" description="Disordered" evidence="1">
    <location>
        <begin position="272"/>
        <end position="298"/>
    </location>
</feature>
<feature type="region of interest" description="Disordered" evidence="1">
    <location>
        <begin position="167"/>
        <end position="186"/>
    </location>
</feature>
<protein>
    <recommendedName>
        <fullName evidence="4">CCHC-type domain-containing protein</fullName>
    </recommendedName>
</protein>
<feature type="region of interest" description="Disordered" evidence="1">
    <location>
        <begin position="631"/>
        <end position="662"/>
    </location>
</feature>
<keyword evidence="3" id="KW-1185">Reference proteome</keyword>
<gene>
    <name evidence="2" type="ORF">JKIAZH3_G2637</name>
</gene>
<proteinExistence type="predicted"/>
<name>A0ABN7J8H1_9BASI</name>
<feature type="compositionally biased region" description="Low complexity" evidence="1">
    <location>
        <begin position="329"/>
        <end position="341"/>
    </location>
</feature>
<evidence type="ECO:0000313" key="2">
    <source>
        <dbReference type="EMBL" id="CAD6956203.1"/>
    </source>
</evidence>
<feature type="region of interest" description="Disordered" evidence="1">
    <location>
        <begin position="329"/>
        <end position="349"/>
    </location>
</feature>
<feature type="region of interest" description="Disordered" evidence="1">
    <location>
        <begin position="45"/>
        <end position="70"/>
    </location>
</feature>
<dbReference type="EMBL" id="CAJHJG010006315">
    <property type="protein sequence ID" value="CAD6956203.1"/>
    <property type="molecule type" value="Genomic_DNA"/>
</dbReference>
<dbReference type="Proteomes" id="UP000836402">
    <property type="component" value="Unassembled WGS sequence"/>
</dbReference>
<sequence>MAPAPPPADNVPVPVQAAQAHVDHTVQEARRLLTPTQLQLYTQARAQGHPHQDALSLARPQSDATSVSVSQDDQSALISALSSGEPLGLVANPAPSVSLAAAPSSVSPAHGSQASTTAAASTAPSAPGGSVPAAATKASFLPLSDSVLGAATRKVSKATTAVSSARIRPVTKKRARDDAADDVETPVRPTTRIRTAGDCHGSETPSTDPVTDAFVRWFEGLSPSKQQRFVQAILGSARSAPLLASAASTTHLTAAVSTALETDDSARDLVAAPGSSVASHPVPATATPSTVSDPQSGSVEPVRITSAAETISGIGQPVPAQCATAHLRAATTSPASTTPAADPFGFPSDDSLDLQHGFTGATAVHTTAPVHPISATHTATSDAIAAHLAPVAAVSHGATGPVLPVPSPAVTRELSAAVTGPIAPASLTLSHQAHDPSLLLGYDPQGTVGTVVQLPCQLTLNKVGNSSYVDLWSFTPEGMAAGFTKVPMLSGTGRHLLDQLGTELELPKGISDELLPFESYFRASQKHVEVIKYVARQQVDPVKRTILTNEAAVWEQAYRRIMDRPGRWAMSAKYSALLRQHYYNSTIGSTRPNPSLFQPEIWKHVVAVRQGNEWEGYLSPEPTHGILGALSSSAPGPSRAHHRSAGRGQYPAPGRPFRASSQGVSRTASGACFICGRTKSEAPHDFATCKSPAAGRTTPFAYRNAHGHLLRVSDNSSICMSFNLGICRKAPESCWAHLCSRCGSKAHGAQQCGPPAQAQAGAL</sequence>
<evidence type="ECO:0000256" key="1">
    <source>
        <dbReference type="SAM" id="MobiDB-lite"/>
    </source>
</evidence>
<accession>A0ABN7J8H1</accession>
<organism evidence="2 3">
    <name type="scientific">Tilletia caries</name>
    <name type="common">wheat bunt fungus</name>
    <dbReference type="NCBI Taxonomy" id="13290"/>
    <lineage>
        <taxon>Eukaryota</taxon>
        <taxon>Fungi</taxon>
        <taxon>Dikarya</taxon>
        <taxon>Basidiomycota</taxon>
        <taxon>Ustilaginomycotina</taxon>
        <taxon>Exobasidiomycetes</taxon>
        <taxon>Tilletiales</taxon>
        <taxon>Tilletiaceae</taxon>
        <taxon>Tilletia</taxon>
    </lineage>
</organism>
<comment type="caution">
    <text evidence="2">The sequence shown here is derived from an EMBL/GenBank/DDBJ whole genome shotgun (WGS) entry which is preliminary data.</text>
</comment>